<comment type="caution">
    <text evidence="2">The sequence shown here is derived from an EMBL/GenBank/DDBJ whole genome shotgun (WGS) entry which is preliminary data.</text>
</comment>
<sequence>MIRETPQNLASFYLSRLWHNPAIQAIASATIFLVAIIALLIVDVYHTARRLCTAAGYDHSFWNLFPHIFTRGPRDYHYRWSIGKMVKIHLEDAILIGLYILIVNQVGKQVCSSLRAIEVVKNRPKAEYPDTVCKCNEYLFTVWPHVSDFSVVECCDRGTGGLGFFSLEVVSRAWFLNESPWDRRRWRFARLFNPLHDDLLGWYDYTANDHRFGVWKNSANGQGTFTRIGDLIDNIYCIPRGLHFADVNADGLDDIICVSPSSDLRMSLNQGNGNGEKPLSFKYIGLIKSGEGHQDRVRLADIDDDDRVDYGIVADNGHVTFWRNGGNGEKPEFWQKLGVKATMAPTESG</sequence>
<keyword evidence="1" id="KW-0812">Transmembrane</keyword>
<dbReference type="InterPro" id="IPR013517">
    <property type="entry name" value="FG-GAP"/>
</dbReference>
<evidence type="ECO:0000313" key="2">
    <source>
        <dbReference type="EMBL" id="CAG7557831.1"/>
    </source>
</evidence>
<keyword evidence="1" id="KW-1133">Transmembrane helix</keyword>
<dbReference type="Pfam" id="PF13517">
    <property type="entry name" value="FG-GAP_3"/>
    <property type="match status" value="1"/>
</dbReference>
<evidence type="ECO:0000313" key="3">
    <source>
        <dbReference type="Proteomes" id="UP000693738"/>
    </source>
</evidence>
<dbReference type="AlphaFoldDB" id="A0A8J2II56"/>
<feature type="transmembrane region" description="Helical" evidence="1">
    <location>
        <begin position="22"/>
        <end position="42"/>
    </location>
</feature>
<organism evidence="2 3">
    <name type="scientific">Fusarium equiseti</name>
    <name type="common">Fusarium scirpi</name>
    <dbReference type="NCBI Taxonomy" id="61235"/>
    <lineage>
        <taxon>Eukaryota</taxon>
        <taxon>Fungi</taxon>
        <taxon>Dikarya</taxon>
        <taxon>Ascomycota</taxon>
        <taxon>Pezizomycotina</taxon>
        <taxon>Sordariomycetes</taxon>
        <taxon>Hypocreomycetidae</taxon>
        <taxon>Hypocreales</taxon>
        <taxon>Nectriaceae</taxon>
        <taxon>Fusarium</taxon>
        <taxon>Fusarium incarnatum-equiseti species complex</taxon>
    </lineage>
</organism>
<evidence type="ECO:0000256" key="1">
    <source>
        <dbReference type="SAM" id="Phobius"/>
    </source>
</evidence>
<name>A0A8J2II56_FUSEQ</name>
<dbReference type="Proteomes" id="UP000693738">
    <property type="component" value="Unassembled WGS sequence"/>
</dbReference>
<dbReference type="EMBL" id="CAJSTJ010000121">
    <property type="protein sequence ID" value="CAG7557831.1"/>
    <property type="molecule type" value="Genomic_DNA"/>
</dbReference>
<reference evidence="2" key="1">
    <citation type="submission" date="2021-05" db="EMBL/GenBank/DDBJ databases">
        <authorList>
            <person name="Khan N."/>
        </authorList>
    </citation>
    <scope>NUCLEOTIDE SEQUENCE</scope>
</reference>
<proteinExistence type="predicted"/>
<keyword evidence="1" id="KW-0472">Membrane</keyword>
<evidence type="ECO:0008006" key="4">
    <source>
        <dbReference type="Google" id="ProtNLM"/>
    </source>
</evidence>
<gene>
    <name evidence="2" type="ORF">FEQUK3_LOCUS3542</name>
</gene>
<protein>
    <recommendedName>
        <fullName evidence="4">VCBS repeat-containing protein</fullName>
    </recommendedName>
</protein>
<accession>A0A8J2II56</accession>